<keyword evidence="4" id="KW-1185">Reference proteome</keyword>
<protein>
    <recommendedName>
        <fullName evidence="2">DUF4190 domain-containing protein</fullName>
    </recommendedName>
</protein>
<evidence type="ECO:0000313" key="3">
    <source>
        <dbReference type="EMBL" id="BDZ44983.1"/>
    </source>
</evidence>
<keyword evidence="1" id="KW-0812">Transmembrane</keyword>
<dbReference type="RefSeq" id="WP_286278378.1">
    <property type="nucleotide sequence ID" value="NZ_AP027731.1"/>
</dbReference>
<evidence type="ECO:0000259" key="2">
    <source>
        <dbReference type="Pfam" id="PF13828"/>
    </source>
</evidence>
<gene>
    <name evidence="3" type="ORF">GCM10025866_08920</name>
</gene>
<keyword evidence="1" id="KW-0472">Membrane</keyword>
<proteinExistence type="predicted"/>
<dbReference type="Proteomes" id="UP001321498">
    <property type="component" value="Chromosome"/>
</dbReference>
<feature type="transmembrane region" description="Helical" evidence="1">
    <location>
        <begin position="71"/>
        <end position="101"/>
    </location>
</feature>
<dbReference type="EMBL" id="AP027731">
    <property type="protein sequence ID" value="BDZ44983.1"/>
    <property type="molecule type" value="Genomic_DNA"/>
</dbReference>
<evidence type="ECO:0000313" key="4">
    <source>
        <dbReference type="Proteomes" id="UP001321498"/>
    </source>
</evidence>
<accession>A0ABN6XJ91</accession>
<dbReference type="Pfam" id="PF13828">
    <property type="entry name" value="DUF4190"/>
    <property type="match status" value="1"/>
</dbReference>
<sequence length="107" mass="11004">MTDLPQLYAPAPSAQPVAATPLSLAALLTGIGGIVFGWAFLGLPSIAAVVLGHLALRREADGRRLALPGLILGYVGIAGAVLLVVLIVASLTLPFLFLGLYPRYTGL</sequence>
<organism evidence="3 4">
    <name type="scientific">Naasia aerilata</name>
    <dbReference type="NCBI Taxonomy" id="1162966"/>
    <lineage>
        <taxon>Bacteria</taxon>
        <taxon>Bacillati</taxon>
        <taxon>Actinomycetota</taxon>
        <taxon>Actinomycetes</taxon>
        <taxon>Micrococcales</taxon>
        <taxon>Microbacteriaceae</taxon>
        <taxon>Naasia</taxon>
    </lineage>
</organism>
<evidence type="ECO:0000256" key="1">
    <source>
        <dbReference type="SAM" id="Phobius"/>
    </source>
</evidence>
<reference evidence="4" key="1">
    <citation type="journal article" date="2019" name="Int. J. Syst. Evol. Microbiol.">
        <title>The Global Catalogue of Microorganisms (GCM) 10K type strain sequencing project: providing services to taxonomists for standard genome sequencing and annotation.</title>
        <authorList>
            <consortium name="The Broad Institute Genomics Platform"/>
            <consortium name="The Broad Institute Genome Sequencing Center for Infectious Disease"/>
            <person name="Wu L."/>
            <person name="Ma J."/>
        </authorList>
    </citation>
    <scope>NUCLEOTIDE SEQUENCE [LARGE SCALE GENOMIC DNA]</scope>
    <source>
        <strain evidence="4">NBRC 108725</strain>
    </source>
</reference>
<name>A0ABN6XJ91_9MICO</name>
<feature type="domain" description="DUF4190" evidence="2">
    <location>
        <begin position="22"/>
        <end position="83"/>
    </location>
</feature>
<dbReference type="InterPro" id="IPR025241">
    <property type="entry name" value="DUF4190"/>
</dbReference>
<feature type="transmembrane region" description="Helical" evidence="1">
    <location>
        <begin position="24"/>
        <end position="51"/>
    </location>
</feature>
<keyword evidence="1" id="KW-1133">Transmembrane helix</keyword>